<keyword evidence="5" id="KW-1185">Reference proteome</keyword>
<dbReference type="AlphaFoldDB" id="A0A6A6NGN7"/>
<feature type="domain" description="Cyclin N-terminal" evidence="3">
    <location>
        <begin position="79"/>
        <end position="111"/>
    </location>
</feature>
<sequence>MAEQEKCACPTRAATKKATAMAPVEEQPVPMKRVVLGKLPNSSNVVVPVNKSARDLHRKQKAIVVKKDESPKEDVVDSKRIPLPNYIEKVQKDITPNMRGLLVDWLVEVVKFEANMLKSLSFELGSPTVKTFLRRSIRVAQDDYKVRFHF</sequence>
<dbReference type="SUPFAM" id="SSF47954">
    <property type="entry name" value="Cyclin-like"/>
    <property type="match status" value="1"/>
</dbReference>
<name>A0A6A6NGN7_HEVBR</name>
<protein>
    <recommendedName>
        <fullName evidence="2">B-like cyclin</fullName>
    </recommendedName>
</protein>
<comment type="subunit">
    <text evidence="1">Interacts with the CDC2 protein kinase to form a serine/threonine kinase holoenzyme complex also known as maturation promoting factor (MPF). The cyclin subunit imparts substrate specificity to the complex.</text>
</comment>
<evidence type="ECO:0000313" key="4">
    <source>
        <dbReference type="EMBL" id="KAF2324312.1"/>
    </source>
</evidence>
<dbReference type="InterPro" id="IPR036915">
    <property type="entry name" value="Cyclin-like_sf"/>
</dbReference>
<evidence type="ECO:0000256" key="1">
    <source>
        <dbReference type="ARBA" id="ARBA00011177"/>
    </source>
</evidence>
<dbReference type="Pfam" id="PF00134">
    <property type="entry name" value="Cyclin_N"/>
    <property type="match status" value="1"/>
</dbReference>
<reference evidence="4 5" key="1">
    <citation type="journal article" date="2020" name="Mol. Plant">
        <title>The Chromosome-Based Rubber Tree Genome Provides New Insights into Spurge Genome Evolution and Rubber Biosynthesis.</title>
        <authorList>
            <person name="Liu J."/>
            <person name="Shi C."/>
            <person name="Shi C.C."/>
            <person name="Li W."/>
            <person name="Zhang Q.J."/>
            <person name="Zhang Y."/>
            <person name="Li K."/>
            <person name="Lu H.F."/>
            <person name="Shi C."/>
            <person name="Zhu S.T."/>
            <person name="Xiao Z.Y."/>
            <person name="Nan H."/>
            <person name="Yue Y."/>
            <person name="Zhu X.G."/>
            <person name="Wu Y."/>
            <person name="Hong X.N."/>
            <person name="Fan G.Y."/>
            <person name="Tong Y."/>
            <person name="Zhang D."/>
            <person name="Mao C.L."/>
            <person name="Liu Y.L."/>
            <person name="Hao S.J."/>
            <person name="Liu W.Q."/>
            <person name="Lv M.Q."/>
            <person name="Zhang H.B."/>
            <person name="Liu Y."/>
            <person name="Hu-Tang G.R."/>
            <person name="Wang J.P."/>
            <person name="Wang J.H."/>
            <person name="Sun Y.H."/>
            <person name="Ni S.B."/>
            <person name="Chen W.B."/>
            <person name="Zhang X.C."/>
            <person name="Jiao Y.N."/>
            <person name="Eichler E.E."/>
            <person name="Li G.H."/>
            <person name="Liu X."/>
            <person name="Gao L.Z."/>
        </authorList>
    </citation>
    <scope>NUCLEOTIDE SEQUENCE [LARGE SCALE GENOMIC DNA]</scope>
    <source>
        <strain evidence="5">cv. GT1</strain>
        <tissue evidence="4">Leaf</tissue>
    </source>
</reference>
<evidence type="ECO:0000256" key="2">
    <source>
        <dbReference type="ARBA" id="ARBA00032263"/>
    </source>
</evidence>
<dbReference type="Gene3D" id="1.10.472.10">
    <property type="entry name" value="Cyclin-like"/>
    <property type="match status" value="1"/>
</dbReference>
<dbReference type="EMBL" id="JAAGAX010000001">
    <property type="protein sequence ID" value="KAF2324312.1"/>
    <property type="molecule type" value="Genomic_DNA"/>
</dbReference>
<dbReference type="Proteomes" id="UP000467840">
    <property type="component" value="Chromosome 5"/>
</dbReference>
<organism evidence="4 5">
    <name type="scientific">Hevea brasiliensis</name>
    <name type="common">Para rubber tree</name>
    <name type="synonym">Siphonia brasiliensis</name>
    <dbReference type="NCBI Taxonomy" id="3981"/>
    <lineage>
        <taxon>Eukaryota</taxon>
        <taxon>Viridiplantae</taxon>
        <taxon>Streptophyta</taxon>
        <taxon>Embryophyta</taxon>
        <taxon>Tracheophyta</taxon>
        <taxon>Spermatophyta</taxon>
        <taxon>Magnoliopsida</taxon>
        <taxon>eudicotyledons</taxon>
        <taxon>Gunneridae</taxon>
        <taxon>Pentapetalae</taxon>
        <taxon>rosids</taxon>
        <taxon>fabids</taxon>
        <taxon>Malpighiales</taxon>
        <taxon>Euphorbiaceae</taxon>
        <taxon>Crotonoideae</taxon>
        <taxon>Micrandreae</taxon>
        <taxon>Hevea</taxon>
    </lineage>
</organism>
<comment type="caution">
    <text evidence="4">The sequence shown here is derived from an EMBL/GenBank/DDBJ whole genome shotgun (WGS) entry which is preliminary data.</text>
</comment>
<accession>A0A6A6NGN7</accession>
<dbReference type="InterPro" id="IPR006671">
    <property type="entry name" value="Cyclin_N"/>
</dbReference>
<gene>
    <name evidence="4" type="ORF">GH714_012260</name>
</gene>
<evidence type="ECO:0000313" key="5">
    <source>
        <dbReference type="Proteomes" id="UP000467840"/>
    </source>
</evidence>
<evidence type="ECO:0000259" key="3">
    <source>
        <dbReference type="Pfam" id="PF00134"/>
    </source>
</evidence>
<proteinExistence type="predicted"/>